<organism evidence="4 5">
    <name type="scientific">Candidatus Doudnabacteria bacterium RIFCSPHIGHO2_01_FULL_46_14</name>
    <dbReference type="NCBI Taxonomy" id="1817824"/>
    <lineage>
        <taxon>Bacteria</taxon>
        <taxon>Candidatus Doudnaibacteriota</taxon>
    </lineage>
</organism>
<dbReference type="Gene3D" id="3.40.1190.20">
    <property type="match status" value="1"/>
</dbReference>
<dbReference type="InterPro" id="IPR011611">
    <property type="entry name" value="PfkB_dom"/>
</dbReference>
<dbReference type="STRING" id="1817824.A2751_03080"/>
<dbReference type="PANTHER" id="PTHR46969">
    <property type="entry name" value="BIFUNCTIONAL PROTEIN HLDE"/>
    <property type="match status" value="1"/>
</dbReference>
<evidence type="ECO:0000256" key="2">
    <source>
        <dbReference type="ARBA" id="ARBA00022777"/>
    </source>
</evidence>
<evidence type="ECO:0000313" key="4">
    <source>
        <dbReference type="EMBL" id="OGE78120.1"/>
    </source>
</evidence>
<protein>
    <recommendedName>
        <fullName evidence="3">Carbohydrate kinase PfkB domain-containing protein</fullName>
    </recommendedName>
</protein>
<accession>A0A1F5NL49</accession>
<evidence type="ECO:0000259" key="3">
    <source>
        <dbReference type="Pfam" id="PF00294"/>
    </source>
</evidence>
<dbReference type="GO" id="GO:0033785">
    <property type="term" value="F:heptose 7-phosphate kinase activity"/>
    <property type="evidence" value="ECO:0007669"/>
    <property type="project" value="TreeGrafter"/>
</dbReference>
<dbReference type="Pfam" id="PF00294">
    <property type="entry name" value="PfkB"/>
    <property type="match status" value="1"/>
</dbReference>
<evidence type="ECO:0000256" key="1">
    <source>
        <dbReference type="ARBA" id="ARBA00022679"/>
    </source>
</evidence>
<dbReference type="InterPro" id="IPR029056">
    <property type="entry name" value="Ribokinase-like"/>
</dbReference>
<reference evidence="4 5" key="1">
    <citation type="journal article" date="2016" name="Nat. Commun.">
        <title>Thousands of microbial genomes shed light on interconnected biogeochemical processes in an aquifer system.</title>
        <authorList>
            <person name="Anantharaman K."/>
            <person name="Brown C.T."/>
            <person name="Hug L.A."/>
            <person name="Sharon I."/>
            <person name="Castelle C.J."/>
            <person name="Probst A.J."/>
            <person name="Thomas B.C."/>
            <person name="Singh A."/>
            <person name="Wilkins M.J."/>
            <person name="Karaoz U."/>
            <person name="Brodie E.L."/>
            <person name="Williams K.H."/>
            <person name="Hubbard S.S."/>
            <person name="Banfield J.F."/>
        </authorList>
    </citation>
    <scope>NUCLEOTIDE SEQUENCE [LARGE SCALE GENOMIC DNA]</scope>
</reference>
<comment type="caution">
    <text evidence="4">The sequence shown here is derived from an EMBL/GenBank/DDBJ whole genome shotgun (WGS) entry which is preliminary data.</text>
</comment>
<keyword evidence="1" id="KW-0808">Transferase</keyword>
<dbReference type="AlphaFoldDB" id="A0A1F5NL49"/>
<dbReference type="EMBL" id="MFEK01000014">
    <property type="protein sequence ID" value="OGE78120.1"/>
    <property type="molecule type" value="Genomic_DNA"/>
</dbReference>
<sequence>MPKVIVVGDLILDIYHYGHPLKDSVEGLLAIGEDKTEASFGGAGLLVRNIVQLGGRVDFVTVIGNDEFGDLAQKFIRQNLKKTFFVENGRKTTVKERFVVNGKKVLKWNHLDNRPLNPAIQNRILLYLAKNIRGYDKLIISDYRHGLISQSFARALVALGKKFKKPVYVDSQIAQSKGNHAWYKGADLMCLNELEAKSIKDEIDIPNIILKLGSKGSLAVIEGKKIRTPAFKVKVVDTTGAGDAFFAALVISNFPPTTSDLKRANKWAALTTTKMGTELPKTR</sequence>
<dbReference type="PROSITE" id="PS00584">
    <property type="entry name" value="PFKB_KINASES_2"/>
    <property type="match status" value="1"/>
</dbReference>
<gene>
    <name evidence="4" type="ORF">A2751_03080</name>
</gene>
<proteinExistence type="predicted"/>
<dbReference type="GO" id="GO:0005829">
    <property type="term" value="C:cytosol"/>
    <property type="evidence" value="ECO:0007669"/>
    <property type="project" value="TreeGrafter"/>
</dbReference>
<dbReference type="Proteomes" id="UP000176864">
    <property type="component" value="Unassembled WGS sequence"/>
</dbReference>
<dbReference type="InterPro" id="IPR002173">
    <property type="entry name" value="Carboh/pur_kinase_PfkB_CS"/>
</dbReference>
<feature type="domain" description="Carbohydrate kinase PfkB" evidence="3">
    <location>
        <begin position="1"/>
        <end position="280"/>
    </location>
</feature>
<evidence type="ECO:0000313" key="5">
    <source>
        <dbReference type="Proteomes" id="UP000176864"/>
    </source>
</evidence>
<dbReference type="SUPFAM" id="SSF53613">
    <property type="entry name" value="Ribokinase-like"/>
    <property type="match status" value="1"/>
</dbReference>
<name>A0A1F5NL49_9BACT</name>
<keyword evidence="2" id="KW-0418">Kinase</keyword>
<dbReference type="GO" id="GO:0033786">
    <property type="term" value="F:heptose-1-phosphate adenylyltransferase activity"/>
    <property type="evidence" value="ECO:0007669"/>
    <property type="project" value="TreeGrafter"/>
</dbReference>
<dbReference type="PANTHER" id="PTHR46969:SF1">
    <property type="entry name" value="BIFUNCTIONAL PROTEIN HLDE"/>
    <property type="match status" value="1"/>
</dbReference>